<feature type="non-terminal residue" evidence="11">
    <location>
        <position position="1"/>
    </location>
</feature>
<feature type="domain" description="Large ribosomal subunit protein mL44 dsRNA binding" evidence="9">
    <location>
        <begin position="241"/>
        <end position="293"/>
    </location>
</feature>
<keyword evidence="12" id="KW-1185">Reference proteome</keyword>
<accession>A0ABQ9HWV7</accession>
<sequence length="294" mass="33054">SADYTAKVVMISKDNETFICNFVLFTLLELFLTLCVFLFIGHRTFKRWLAPTLREIKRRKDKMGPQPPLRRSTFLEWNYQAELFAFGKRLNEQFAEEALQQAFTDRSYIVQEETRLRDLNIESPQLSLTDNWPLVEVGEQLTSDTVYRCLRASLPYVPEECISCAANYLMSEDVLARVSSGIGTRDLILSADFPPEAATLARSLKAVVGALEKSCGQDRAAQFVMDLVVSQLCGRNVYEMWSPEDPLALVTAIMSRRGGGSIEPRLLGKAAPNTILAVYRVGIYSDKQFLGSGV</sequence>
<keyword evidence="2" id="KW-0809">Transit peptide</keyword>
<evidence type="ECO:0000259" key="9">
    <source>
        <dbReference type="Pfam" id="PF22892"/>
    </source>
</evidence>
<evidence type="ECO:0000256" key="3">
    <source>
        <dbReference type="ARBA" id="ARBA00022980"/>
    </source>
</evidence>
<evidence type="ECO:0000256" key="4">
    <source>
        <dbReference type="ARBA" id="ARBA00023128"/>
    </source>
</evidence>
<evidence type="ECO:0000256" key="5">
    <source>
        <dbReference type="ARBA" id="ARBA00023274"/>
    </source>
</evidence>
<dbReference type="Pfam" id="PF22892">
    <property type="entry name" value="DSRM_MRPL44"/>
    <property type="match status" value="1"/>
</dbReference>
<evidence type="ECO:0000256" key="8">
    <source>
        <dbReference type="SAM" id="Phobius"/>
    </source>
</evidence>
<evidence type="ECO:0000259" key="10">
    <source>
        <dbReference type="Pfam" id="PF22935"/>
    </source>
</evidence>
<gene>
    <name evidence="11" type="ORF">PR048_008347</name>
</gene>
<comment type="subcellular location">
    <subcellularLocation>
        <location evidence="1">Mitochondrion</location>
    </subcellularLocation>
</comment>
<proteinExistence type="inferred from homology"/>
<keyword evidence="5" id="KW-0687">Ribonucleoprotein</keyword>
<feature type="transmembrane region" description="Helical" evidence="8">
    <location>
        <begin position="22"/>
        <end position="40"/>
    </location>
</feature>
<dbReference type="InterPro" id="IPR055189">
    <property type="entry name" value="RM44_endonuclase"/>
</dbReference>
<feature type="domain" description="Large ribosomal subunit protein mL44 endonuclease" evidence="10">
    <location>
        <begin position="78"/>
        <end position="211"/>
    </location>
</feature>
<evidence type="ECO:0000313" key="11">
    <source>
        <dbReference type="EMBL" id="KAJ8888853.1"/>
    </source>
</evidence>
<keyword evidence="3" id="KW-0689">Ribosomal protein</keyword>
<evidence type="ECO:0000256" key="7">
    <source>
        <dbReference type="ARBA" id="ARBA00035187"/>
    </source>
</evidence>
<evidence type="ECO:0000256" key="6">
    <source>
        <dbReference type="ARBA" id="ARBA00024034"/>
    </source>
</evidence>
<keyword evidence="8" id="KW-0472">Membrane</keyword>
<comment type="caution">
    <text evidence="11">The sequence shown here is derived from an EMBL/GenBank/DDBJ whole genome shotgun (WGS) entry which is preliminary data.</text>
</comment>
<keyword evidence="8" id="KW-0812">Transmembrane</keyword>
<evidence type="ECO:0000313" key="12">
    <source>
        <dbReference type="Proteomes" id="UP001159363"/>
    </source>
</evidence>
<dbReference type="InterPro" id="IPR036389">
    <property type="entry name" value="RNase_III_sf"/>
</dbReference>
<comment type="similarity">
    <text evidence="6">Belongs to the ribonuclease III family. Mitochondrion-specific ribosomal protein mL44 subfamily.</text>
</comment>
<dbReference type="Gene3D" id="1.10.1520.10">
    <property type="entry name" value="Ribonuclease III domain"/>
    <property type="match status" value="1"/>
</dbReference>
<dbReference type="SUPFAM" id="SSF69065">
    <property type="entry name" value="RNase III domain-like"/>
    <property type="match status" value="1"/>
</dbReference>
<dbReference type="Proteomes" id="UP001159363">
    <property type="component" value="Chromosome 3"/>
</dbReference>
<evidence type="ECO:0000256" key="1">
    <source>
        <dbReference type="ARBA" id="ARBA00004173"/>
    </source>
</evidence>
<dbReference type="InterPro" id="IPR044444">
    <property type="entry name" value="Ribosomal_mL44_DSRM_metazoa"/>
</dbReference>
<keyword evidence="8" id="KW-1133">Transmembrane helix</keyword>
<protein>
    <recommendedName>
        <fullName evidence="7">Large ribosomal subunit protein mL44</fullName>
    </recommendedName>
</protein>
<dbReference type="Pfam" id="PF22935">
    <property type="entry name" value="RM44_endonuclase"/>
    <property type="match status" value="1"/>
</dbReference>
<dbReference type="EMBL" id="JARBHB010000003">
    <property type="protein sequence ID" value="KAJ8888853.1"/>
    <property type="molecule type" value="Genomic_DNA"/>
</dbReference>
<keyword evidence="4" id="KW-0496">Mitochondrion</keyword>
<organism evidence="11 12">
    <name type="scientific">Dryococelus australis</name>
    <dbReference type="NCBI Taxonomy" id="614101"/>
    <lineage>
        <taxon>Eukaryota</taxon>
        <taxon>Metazoa</taxon>
        <taxon>Ecdysozoa</taxon>
        <taxon>Arthropoda</taxon>
        <taxon>Hexapoda</taxon>
        <taxon>Insecta</taxon>
        <taxon>Pterygota</taxon>
        <taxon>Neoptera</taxon>
        <taxon>Polyneoptera</taxon>
        <taxon>Phasmatodea</taxon>
        <taxon>Verophasmatodea</taxon>
        <taxon>Anareolatae</taxon>
        <taxon>Phasmatidae</taxon>
        <taxon>Eurycanthinae</taxon>
        <taxon>Dryococelus</taxon>
    </lineage>
</organism>
<name>A0ABQ9HWV7_9NEOP</name>
<reference evidence="11 12" key="1">
    <citation type="submission" date="2023-02" db="EMBL/GenBank/DDBJ databases">
        <title>LHISI_Scaffold_Assembly.</title>
        <authorList>
            <person name="Stuart O.P."/>
            <person name="Cleave R."/>
            <person name="Magrath M.J.L."/>
            <person name="Mikheyev A.S."/>
        </authorList>
    </citation>
    <scope>NUCLEOTIDE SEQUENCE [LARGE SCALE GENOMIC DNA]</scope>
    <source>
        <strain evidence="11">Daus_M_001</strain>
        <tissue evidence="11">Leg muscle</tissue>
    </source>
</reference>
<evidence type="ECO:0000256" key="2">
    <source>
        <dbReference type="ARBA" id="ARBA00022946"/>
    </source>
</evidence>